<keyword evidence="4 7" id="KW-0324">Glycolysis</keyword>
<dbReference type="EMBL" id="LN879502">
    <property type="protein sequence ID" value="CUI17140.1"/>
    <property type="molecule type" value="Genomic_DNA"/>
</dbReference>
<dbReference type="InterPro" id="IPR046348">
    <property type="entry name" value="SIS_dom_sf"/>
</dbReference>
<protein>
    <recommendedName>
        <fullName evidence="7">Glucose-6-phosphate isomerase</fullName>
        <shortName evidence="7">GPI</shortName>
        <ecNumber evidence="7">5.3.1.9</ecNumber>
    </recommendedName>
    <alternativeName>
        <fullName evidence="7">Phosphoglucose isomerase</fullName>
        <shortName evidence="7">PGI</shortName>
    </alternativeName>
    <alternativeName>
        <fullName evidence="7">Phosphohexose isomerase</fullName>
        <shortName evidence="7">PHI</shortName>
    </alternativeName>
</protein>
<evidence type="ECO:0000256" key="4">
    <source>
        <dbReference type="ARBA" id="ARBA00023152"/>
    </source>
</evidence>
<evidence type="ECO:0000256" key="1">
    <source>
        <dbReference type="ARBA" id="ARBA00004926"/>
    </source>
</evidence>
<feature type="active site" evidence="7">
    <location>
        <position position="504"/>
    </location>
</feature>
<dbReference type="PATRIC" id="fig|389348.3.peg.1715"/>
<dbReference type="InParanoid" id="A0A0U5JEB8"/>
<name>A0A0U5JEB8_9BACT</name>
<comment type="subcellular location">
    <subcellularLocation>
        <location evidence="7">Cytoplasm</location>
    </subcellularLocation>
</comment>
<dbReference type="STRING" id="389348.PNK_1530"/>
<feature type="active site" evidence="7">
    <location>
        <position position="389"/>
    </location>
</feature>
<evidence type="ECO:0000256" key="3">
    <source>
        <dbReference type="ARBA" id="ARBA00022432"/>
    </source>
</evidence>
<dbReference type="PANTHER" id="PTHR11469">
    <property type="entry name" value="GLUCOSE-6-PHOSPHATE ISOMERASE"/>
    <property type="match status" value="1"/>
</dbReference>
<evidence type="ECO:0000256" key="7">
    <source>
        <dbReference type="HAMAP-Rule" id="MF_00473"/>
    </source>
</evidence>
<dbReference type="GO" id="GO:0051156">
    <property type="term" value="P:glucose 6-phosphate metabolic process"/>
    <property type="evidence" value="ECO:0007669"/>
    <property type="project" value="TreeGrafter"/>
</dbReference>
<dbReference type="PRINTS" id="PR00662">
    <property type="entry name" value="G6PISOMERASE"/>
</dbReference>
<dbReference type="PROSITE" id="PS51463">
    <property type="entry name" value="P_GLUCOSE_ISOMERASE_3"/>
    <property type="match status" value="1"/>
</dbReference>
<evidence type="ECO:0000256" key="5">
    <source>
        <dbReference type="ARBA" id="ARBA00023235"/>
    </source>
</evidence>
<keyword evidence="3 7" id="KW-0312">Gluconeogenesis</keyword>
<dbReference type="Proteomes" id="UP000069902">
    <property type="component" value="Chromosome cPNK"/>
</dbReference>
<dbReference type="GO" id="GO:0048029">
    <property type="term" value="F:monosaccharide binding"/>
    <property type="evidence" value="ECO:0007669"/>
    <property type="project" value="TreeGrafter"/>
</dbReference>
<comment type="similarity">
    <text evidence="2 7 8">Belongs to the GPI family.</text>
</comment>
<dbReference type="UniPathway" id="UPA00109">
    <property type="reaction ID" value="UER00181"/>
</dbReference>
<dbReference type="FunCoup" id="A0A0U5JEB8">
    <property type="interactions" value="373"/>
</dbReference>
<dbReference type="Pfam" id="PF00342">
    <property type="entry name" value="PGI"/>
    <property type="match status" value="1"/>
</dbReference>
<comment type="function">
    <text evidence="7">Catalyzes the reversible isomerization of glucose-6-phosphate to fructose-6-phosphate.</text>
</comment>
<evidence type="ECO:0000256" key="8">
    <source>
        <dbReference type="RuleBase" id="RU000612"/>
    </source>
</evidence>
<dbReference type="SUPFAM" id="SSF53697">
    <property type="entry name" value="SIS domain"/>
    <property type="match status" value="1"/>
</dbReference>
<evidence type="ECO:0000256" key="6">
    <source>
        <dbReference type="ARBA" id="ARBA00029321"/>
    </source>
</evidence>
<feature type="active site" description="Proton donor" evidence="7">
    <location>
        <position position="358"/>
    </location>
</feature>
<accession>A0A0U5JEB8</accession>
<dbReference type="GO" id="GO:0005829">
    <property type="term" value="C:cytosol"/>
    <property type="evidence" value="ECO:0007669"/>
    <property type="project" value="TreeGrafter"/>
</dbReference>
<dbReference type="KEGG" id="pnl:PNK_1530"/>
<dbReference type="RefSeq" id="WP_032124255.1">
    <property type="nucleotide sequence ID" value="NZ_LN879502.1"/>
</dbReference>
<evidence type="ECO:0000256" key="2">
    <source>
        <dbReference type="ARBA" id="ARBA00006604"/>
    </source>
</evidence>
<keyword evidence="10" id="KW-1185">Reference proteome</keyword>
<dbReference type="GO" id="GO:0006094">
    <property type="term" value="P:gluconeogenesis"/>
    <property type="evidence" value="ECO:0007669"/>
    <property type="project" value="UniProtKB-UniRule"/>
</dbReference>
<dbReference type="GO" id="GO:0006096">
    <property type="term" value="P:glycolytic process"/>
    <property type="evidence" value="ECO:0007669"/>
    <property type="project" value="UniProtKB-UniRule"/>
</dbReference>
<evidence type="ECO:0000313" key="10">
    <source>
        <dbReference type="Proteomes" id="UP000069902"/>
    </source>
</evidence>
<dbReference type="GO" id="GO:0004347">
    <property type="term" value="F:glucose-6-phosphate isomerase activity"/>
    <property type="evidence" value="ECO:0007669"/>
    <property type="project" value="UniProtKB-UniRule"/>
</dbReference>
<dbReference type="UniPathway" id="UPA00138"/>
<dbReference type="CDD" id="cd05016">
    <property type="entry name" value="SIS_PGI_2"/>
    <property type="match status" value="1"/>
</dbReference>
<dbReference type="InterPro" id="IPR035482">
    <property type="entry name" value="SIS_PGI_2"/>
</dbReference>
<gene>
    <name evidence="7 9" type="primary">pgi</name>
    <name evidence="9" type="ORF">PNK_1530</name>
</gene>
<dbReference type="PROSITE" id="PS00174">
    <property type="entry name" value="P_GLUCOSE_ISOMERASE_2"/>
    <property type="match status" value="1"/>
</dbReference>
<dbReference type="AlphaFoldDB" id="A0A0U5JEB8"/>
<dbReference type="InterPro" id="IPR035476">
    <property type="entry name" value="SIS_PGI_1"/>
</dbReference>
<dbReference type="Gene3D" id="3.40.50.10490">
    <property type="entry name" value="Glucose-6-phosphate isomerase like protein, domain 1"/>
    <property type="match status" value="2"/>
</dbReference>
<proteinExistence type="inferred from homology"/>
<dbReference type="Gene3D" id="1.10.1390.10">
    <property type="match status" value="1"/>
</dbReference>
<dbReference type="GO" id="GO:0097367">
    <property type="term" value="F:carbohydrate derivative binding"/>
    <property type="evidence" value="ECO:0007669"/>
    <property type="project" value="InterPro"/>
</dbReference>
<dbReference type="InterPro" id="IPR001672">
    <property type="entry name" value="G6P_Isomerase"/>
</dbReference>
<dbReference type="EC" id="5.3.1.9" evidence="7"/>
<organism evidence="9 10">
    <name type="scientific">Candidatus Protochlamydia naegleriophila</name>
    <dbReference type="NCBI Taxonomy" id="389348"/>
    <lineage>
        <taxon>Bacteria</taxon>
        <taxon>Pseudomonadati</taxon>
        <taxon>Chlamydiota</taxon>
        <taxon>Chlamydiia</taxon>
        <taxon>Parachlamydiales</taxon>
        <taxon>Parachlamydiaceae</taxon>
        <taxon>Candidatus Protochlamydia</taxon>
    </lineage>
</organism>
<evidence type="ECO:0000313" key="9">
    <source>
        <dbReference type="EMBL" id="CUI17140.1"/>
    </source>
</evidence>
<dbReference type="NCBIfam" id="NF010695">
    <property type="entry name" value="PRK14095.1"/>
    <property type="match status" value="1"/>
</dbReference>
<dbReference type="InterPro" id="IPR023096">
    <property type="entry name" value="G6P_Isomerase_C"/>
</dbReference>
<comment type="pathway">
    <text evidence="1 7 8">Carbohydrate degradation; glycolysis; D-glyceraldehyde 3-phosphate and glycerone phosphate from D-glucose: step 2/4.</text>
</comment>
<keyword evidence="5 7" id="KW-0413">Isomerase</keyword>
<dbReference type="InterPro" id="IPR018189">
    <property type="entry name" value="Phosphoglucose_isomerase_CS"/>
</dbReference>
<sequence length="541" mass="60742">MTATHLPQVAKSVPAFSNYPAVKKLRQLAQQPIDLTKQLTPERIKDYCAEACGFKLLYGTERVTDDVLNALHELAKEAQALDKMRRMQDGEVMNFIKGHSSENRPALHTATRDFFDHPRTALKAKEAAQLARHELDKLESFLAKIEVEGQFTDLVTIAIGGSDLGPRAHYYALEHFLKPNRHIHFISNVDPDDVVGVFKKVKSLEKTLVVVVSKSGTTLETATNEELVREKFKKAGLDPKKHFIAITMPGTPMDNRSQYLETFYMWDWIGGRYSTTSMCGALMLSFAFGFDVFWEFLKGAHAMDQDALQSDLKKNLPLLAALLGIWNRNFLNYPTIALIPYSQALIRYTAHIQQADMESNGKQIDQQGHLVDFQTGPIIWGEPGTNAQHSFFQLIHQGTSTIPMSMIAFKNNLYGEDLQFEGTTSQEKLLSNLFAQSLALATGQDSDNPNKVFLGNRPTNILLGEKLTPYALGALLSFFENKVAFQGFIWGINSFDQEGVQLGKVLANKLITAFAAKRQQRKELSSFPLGEAYLQHLDHFH</sequence>
<reference evidence="10" key="1">
    <citation type="submission" date="2015-09" db="EMBL/GenBank/DDBJ databases">
        <authorList>
            <person name="Bertelli C."/>
        </authorList>
    </citation>
    <scope>NUCLEOTIDE SEQUENCE [LARGE SCALE GENOMIC DNA]</scope>
    <source>
        <strain evidence="10">KNic</strain>
    </source>
</reference>
<comment type="pathway">
    <text evidence="7">Carbohydrate biosynthesis; gluconeogenesis.</text>
</comment>
<comment type="catalytic activity">
    <reaction evidence="6 7 8">
        <text>alpha-D-glucose 6-phosphate = beta-D-fructose 6-phosphate</text>
        <dbReference type="Rhea" id="RHEA:11816"/>
        <dbReference type="ChEBI" id="CHEBI:57634"/>
        <dbReference type="ChEBI" id="CHEBI:58225"/>
        <dbReference type="EC" id="5.3.1.9"/>
    </reaction>
</comment>
<dbReference type="PANTHER" id="PTHR11469:SF1">
    <property type="entry name" value="GLUCOSE-6-PHOSPHATE ISOMERASE"/>
    <property type="match status" value="1"/>
</dbReference>
<dbReference type="CDD" id="cd05015">
    <property type="entry name" value="SIS_PGI_1"/>
    <property type="match status" value="1"/>
</dbReference>
<dbReference type="HAMAP" id="MF_00473">
    <property type="entry name" value="G6P_isomerase"/>
    <property type="match status" value="1"/>
</dbReference>
<keyword evidence="7" id="KW-0963">Cytoplasm</keyword>